<feature type="region of interest" description="Disordered" evidence="1">
    <location>
        <begin position="207"/>
        <end position="227"/>
    </location>
</feature>
<comment type="caution">
    <text evidence="3">The sequence shown here is derived from an EMBL/GenBank/DDBJ whole genome shotgun (WGS) entry which is preliminary data.</text>
</comment>
<gene>
    <name evidence="3" type="ORF">H0H81_007780</name>
</gene>
<dbReference type="AlphaFoldDB" id="A0A9P7GNU5"/>
<keyword evidence="4" id="KW-1185">Reference proteome</keyword>
<evidence type="ECO:0000313" key="3">
    <source>
        <dbReference type="EMBL" id="KAG5654054.1"/>
    </source>
</evidence>
<evidence type="ECO:0000256" key="1">
    <source>
        <dbReference type="SAM" id="MobiDB-lite"/>
    </source>
</evidence>
<feature type="region of interest" description="Disordered" evidence="1">
    <location>
        <begin position="253"/>
        <end position="374"/>
    </location>
</feature>
<feature type="transmembrane region" description="Helical" evidence="2">
    <location>
        <begin position="22"/>
        <end position="45"/>
    </location>
</feature>
<protein>
    <submittedName>
        <fullName evidence="3">Uncharacterized protein</fullName>
    </submittedName>
</protein>
<reference evidence="3" key="2">
    <citation type="submission" date="2021-10" db="EMBL/GenBank/DDBJ databases">
        <title>Phylogenomics reveals ancestral predisposition of the termite-cultivated fungus Termitomyces towards a domesticated lifestyle.</title>
        <authorList>
            <person name="Auxier B."/>
            <person name="Grum-Grzhimaylo A."/>
            <person name="Cardenas M.E."/>
            <person name="Lodge J.D."/>
            <person name="Laessoe T."/>
            <person name="Pedersen O."/>
            <person name="Smith M.E."/>
            <person name="Kuyper T.W."/>
            <person name="Franco-Molano E.A."/>
            <person name="Baroni T.J."/>
            <person name="Aanen D.K."/>
        </authorList>
    </citation>
    <scope>NUCLEOTIDE SEQUENCE</scope>
    <source>
        <strain evidence="3">D49</strain>
    </source>
</reference>
<dbReference type="Proteomes" id="UP000717328">
    <property type="component" value="Unassembled WGS sequence"/>
</dbReference>
<accession>A0A9P7GNU5</accession>
<sequence>MPRRSHIFGFLTPNSPPSKPNIGAIVGGVILGLVILLALIGWHFISRNRRIAHVEEGKISPGAIKERPDGVLPDLKSQFSPDESKGRFDRIRQALGRRPFKRSQQSILPVFQIAIPPGSTESINRPPPAAPNHVPRYPSTLERGYDKGSRRPTPPSMAGYPDLPRTASVTTTDTWEPGDPRRKVQVPPKAVLVPMPGRPLPGLAAAVSARSPGLRPPRSPSRRRSWFSKHPFKHPFIPVRAADNLLRFPPGSPLNPNTPAQYHPSRQHLGTRMSEAQSPRIEGSPVSGWRMSANPVPPVQEERQVRRPPPAPLEPENLGLSRQERMNAVPGTAMPRSARTHTRDGSRTAIPPNFSRHPLGSSRFLPEPPTTSYI</sequence>
<evidence type="ECO:0000256" key="2">
    <source>
        <dbReference type="SAM" id="Phobius"/>
    </source>
</evidence>
<keyword evidence="2" id="KW-0472">Membrane</keyword>
<keyword evidence="2" id="KW-1133">Transmembrane helix</keyword>
<dbReference type="CDD" id="cd12087">
    <property type="entry name" value="TM_EGFR-like"/>
    <property type="match status" value="1"/>
</dbReference>
<reference evidence="3" key="1">
    <citation type="submission" date="2021-02" db="EMBL/GenBank/DDBJ databases">
        <authorList>
            <person name="Nieuwenhuis M."/>
            <person name="Van De Peppel L.J.J."/>
        </authorList>
    </citation>
    <scope>NUCLEOTIDE SEQUENCE</scope>
    <source>
        <strain evidence="3">D49</strain>
    </source>
</reference>
<keyword evidence="2" id="KW-0812">Transmembrane</keyword>
<dbReference type="EMBL" id="JABCKI010000021">
    <property type="protein sequence ID" value="KAG5654054.1"/>
    <property type="molecule type" value="Genomic_DNA"/>
</dbReference>
<proteinExistence type="predicted"/>
<name>A0A9P7GNU5_9AGAR</name>
<organism evidence="3 4">
    <name type="scientific">Sphagnurus paluster</name>
    <dbReference type="NCBI Taxonomy" id="117069"/>
    <lineage>
        <taxon>Eukaryota</taxon>
        <taxon>Fungi</taxon>
        <taxon>Dikarya</taxon>
        <taxon>Basidiomycota</taxon>
        <taxon>Agaricomycotina</taxon>
        <taxon>Agaricomycetes</taxon>
        <taxon>Agaricomycetidae</taxon>
        <taxon>Agaricales</taxon>
        <taxon>Tricholomatineae</taxon>
        <taxon>Lyophyllaceae</taxon>
        <taxon>Sphagnurus</taxon>
    </lineage>
</organism>
<evidence type="ECO:0000313" key="4">
    <source>
        <dbReference type="Proteomes" id="UP000717328"/>
    </source>
</evidence>
<dbReference type="OrthoDB" id="2962799at2759"/>
<feature type="region of interest" description="Disordered" evidence="1">
    <location>
        <begin position="118"/>
        <end position="185"/>
    </location>
</feature>